<dbReference type="OMA" id="NIRIFWR"/>
<dbReference type="FunFam" id="3.30.160.60:FF:000019">
    <property type="entry name" value="GLI family zinc finger 3"/>
    <property type="match status" value="1"/>
</dbReference>
<keyword evidence="4" id="KW-0677">Repeat</keyword>
<dbReference type="GO" id="GO:0000981">
    <property type="term" value="F:DNA-binding transcription factor activity, RNA polymerase II-specific"/>
    <property type="evidence" value="ECO:0007669"/>
    <property type="project" value="TreeGrafter"/>
</dbReference>
<dbReference type="GeneTree" id="ENSGT00940000156896"/>
<accession>S4RRH5</accession>
<evidence type="ECO:0000256" key="1">
    <source>
        <dbReference type="ARBA" id="ARBA00004123"/>
    </source>
</evidence>
<dbReference type="GO" id="GO:0008270">
    <property type="term" value="F:zinc ion binding"/>
    <property type="evidence" value="ECO:0007669"/>
    <property type="project" value="UniProtKB-KW"/>
</dbReference>
<dbReference type="InterPro" id="IPR043359">
    <property type="entry name" value="GLI-like"/>
</dbReference>
<dbReference type="Ensembl" id="ENSPMAT00000007846.1">
    <property type="protein sequence ID" value="ENSPMAP00000007811.1"/>
    <property type="gene ID" value="ENSPMAG00000007093.1"/>
</dbReference>
<dbReference type="PROSITE" id="PS50157">
    <property type="entry name" value="ZINC_FINGER_C2H2_2"/>
    <property type="match status" value="1"/>
</dbReference>
<feature type="compositionally biased region" description="Basic residues" evidence="10">
    <location>
        <begin position="23"/>
        <end position="41"/>
    </location>
</feature>
<dbReference type="PANTHER" id="PTHR45718:SF3">
    <property type="entry name" value="ZINC FINGER PROTEIN GLIS1"/>
    <property type="match status" value="1"/>
</dbReference>
<dbReference type="GO" id="GO:0005634">
    <property type="term" value="C:nucleus"/>
    <property type="evidence" value="ECO:0007669"/>
    <property type="project" value="UniProtKB-SubCell"/>
</dbReference>
<comment type="similarity">
    <text evidence="2">Belongs to the GLI C2H2-type zinc-finger protein family.</text>
</comment>
<feature type="domain" description="C2H2-type" evidence="11">
    <location>
        <begin position="6"/>
        <end position="35"/>
    </location>
</feature>
<keyword evidence="3" id="KW-0479">Metal-binding</keyword>
<dbReference type="SMART" id="SM00355">
    <property type="entry name" value="ZnF_C2H2"/>
    <property type="match status" value="1"/>
</dbReference>
<protein>
    <recommendedName>
        <fullName evidence="11">C2H2-type domain-containing protein</fullName>
    </recommendedName>
</protein>
<dbReference type="PROSITE" id="PS00028">
    <property type="entry name" value="ZINC_FINGER_C2H2_1"/>
    <property type="match status" value="1"/>
</dbReference>
<dbReference type="InterPro" id="IPR036236">
    <property type="entry name" value="Znf_C2H2_sf"/>
</dbReference>
<comment type="subcellular location">
    <subcellularLocation>
        <location evidence="1">Nucleus</location>
    </subcellularLocation>
</comment>
<dbReference type="STRING" id="7757.ENSPMAP00000007811"/>
<evidence type="ECO:0000256" key="5">
    <source>
        <dbReference type="ARBA" id="ARBA00022771"/>
    </source>
</evidence>
<feature type="compositionally biased region" description="Polar residues" evidence="10">
    <location>
        <begin position="122"/>
        <end position="140"/>
    </location>
</feature>
<evidence type="ECO:0000256" key="2">
    <source>
        <dbReference type="ARBA" id="ARBA00010831"/>
    </source>
</evidence>
<reference evidence="12" key="2">
    <citation type="submission" date="2025-09" db="UniProtKB">
        <authorList>
            <consortium name="Ensembl"/>
        </authorList>
    </citation>
    <scope>IDENTIFICATION</scope>
</reference>
<dbReference type="InterPro" id="IPR013087">
    <property type="entry name" value="Znf_C2H2_type"/>
</dbReference>
<feature type="region of interest" description="Disordered" evidence="10">
    <location>
        <begin position="12"/>
        <end position="52"/>
    </location>
</feature>
<feature type="compositionally biased region" description="Basic residues" evidence="10">
    <location>
        <begin position="192"/>
        <end position="201"/>
    </location>
</feature>
<evidence type="ECO:0000256" key="4">
    <source>
        <dbReference type="ARBA" id="ARBA00022737"/>
    </source>
</evidence>
<proteinExistence type="inferred from homology"/>
<evidence type="ECO:0000256" key="10">
    <source>
        <dbReference type="SAM" id="MobiDB-lite"/>
    </source>
</evidence>
<dbReference type="SUPFAM" id="SSF57667">
    <property type="entry name" value="beta-beta-alpha zinc fingers"/>
    <property type="match status" value="1"/>
</dbReference>
<reference evidence="12" key="1">
    <citation type="submission" date="2025-08" db="UniProtKB">
        <authorList>
            <consortium name="Ensembl"/>
        </authorList>
    </citation>
    <scope>IDENTIFICATION</scope>
</reference>
<evidence type="ECO:0000256" key="8">
    <source>
        <dbReference type="ARBA" id="ARBA00023242"/>
    </source>
</evidence>
<dbReference type="Gene3D" id="3.30.160.60">
    <property type="entry name" value="Classic Zinc Finger"/>
    <property type="match status" value="1"/>
</dbReference>
<keyword evidence="6" id="KW-0862">Zinc</keyword>
<evidence type="ECO:0000256" key="9">
    <source>
        <dbReference type="PROSITE-ProRule" id="PRU00042"/>
    </source>
</evidence>
<dbReference type="GO" id="GO:0000978">
    <property type="term" value="F:RNA polymerase II cis-regulatory region sequence-specific DNA binding"/>
    <property type="evidence" value="ECO:0007669"/>
    <property type="project" value="TreeGrafter"/>
</dbReference>
<dbReference type="PANTHER" id="PTHR45718">
    <property type="entry name" value="TRANSCRIPTIONAL ACTIVATOR CUBITUS INTERRUPTUS"/>
    <property type="match status" value="1"/>
</dbReference>
<dbReference type="HOGENOM" id="CLU_066151_0_0_1"/>
<evidence type="ECO:0000256" key="7">
    <source>
        <dbReference type="ARBA" id="ARBA00023125"/>
    </source>
</evidence>
<keyword evidence="5 9" id="KW-0863">Zinc-finger</keyword>
<dbReference type="AlphaFoldDB" id="S4RRH5"/>
<feature type="region of interest" description="Disordered" evidence="10">
    <location>
        <begin position="108"/>
        <end position="209"/>
    </location>
</feature>
<name>S4RRH5_PETMA</name>
<evidence type="ECO:0000313" key="12">
    <source>
        <dbReference type="Ensembl" id="ENSPMAP00000007811.1"/>
    </source>
</evidence>
<evidence type="ECO:0000259" key="11">
    <source>
        <dbReference type="PROSITE" id="PS50157"/>
    </source>
</evidence>
<evidence type="ECO:0000256" key="6">
    <source>
        <dbReference type="ARBA" id="ARBA00022833"/>
    </source>
</evidence>
<organism evidence="12">
    <name type="scientific">Petromyzon marinus</name>
    <name type="common">Sea lamprey</name>
    <dbReference type="NCBI Taxonomy" id="7757"/>
    <lineage>
        <taxon>Eukaryota</taxon>
        <taxon>Metazoa</taxon>
        <taxon>Chordata</taxon>
        <taxon>Craniata</taxon>
        <taxon>Vertebrata</taxon>
        <taxon>Cyclostomata</taxon>
        <taxon>Hyperoartia</taxon>
        <taxon>Petromyzontiformes</taxon>
        <taxon>Petromyzontidae</taxon>
        <taxon>Petromyzon</taxon>
    </lineage>
</organism>
<evidence type="ECO:0000256" key="3">
    <source>
        <dbReference type="ARBA" id="ARBA00022723"/>
    </source>
</evidence>
<sequence>SLQKPYACQIPGCSKRYTDPSSLRKHVKAHSAKEHHTHKKVAPPPPRSTTPTICPLPTLTVSTVSHPARLPAAVCAGGRAGAAGRVSVRAGAAPGHGDIVGALRHKRGGAGRLAPPQPGQLPSPSHSQATNIPPSPSSRLSPCHPAARFAPPTPSPHHISPGRVPAAPPQMHRRTPHQGLQPHQQQHQHQPLQHHQHHQQQHHQQQPHHLPPLAGFCYLYCLALGPDGQTKLLFPPSHKESLSLSYDELPPGGLSGGFDVFQRTLSAHAGYDLSSGMAGVFAESVRSGGMEEMSSFLHITAMDRCPSQMSSIYTEG</sequence>
<feature type="compositionally biased region" description="Low complexity" evidence="10">
    <location>
        <begin position="177"/>
        <end position="191"/>
    </location>
</feature>
<keyword evidence="8" id="KW-0539">Nucleus</keyword>
<keyword evidence="7" id="KW-0238">DNA-binding</keyword>